<dbReference type="PANTHER" id="PTHR43399">
    <property type="entry name" value="SUBTILISIN-RELATED"/>
    <property type="match status" value="1"/>
</dbReference>
<evidence type="ECO:0000256" key="4">
    <source>
        <dbReference type="ARBA" id="ARBA00022825"/>
    </source>
</evidence>
<organism evidence="9 10">
    <name type="scientific">Candidatus Limadaptatus stercorigallinarum</name>
    <dbReference type="NCBI Taxonomy" id="2840845"/>
    <lineage>
        <taxon>Bacteria</taxon>
        <taxon>Bacillati</taxon>
        <taxon>Bacillota</taxon>
        <taxon>Clostridia</taxon>
        <taxon>Eubacteriales</taxon>
        <taxon>Candidatus Limadaptatus</taxon>
    </lineage>
</organism>
<evidence type="ECO:0000256" key="3">
    <source>
        <dbReference type="ARBA" id="ARBA00022801"/>
    </source>
</evidence>
<comment type="caution">
    <text evidence="9">The sequence shown here is derived from an EMBL/GenBank/DDBJ whole genome shotgun (WGS) entry which is preliminary data.</text>
</comment>
<dbReference type="InterPro" id="IPR023827">
    <property type="entry name" value="Peptidase_S8_Asp-AS"/>
</dbReference>
<dbReference type="PANTHER" id="PTHR43399:SF4">
    <property type="entry name" value="CELL WALL-ASSOCIATED PROTEASE"/>
    <property type="match status" value="1"/>
</dbReference>
<dbReference type="PROSITE" id="PS51892">
    <property type="entry name" value="SUBTILASE"/>
    <property type="match status" value="1"/>
</dbReference>
<feature type="active site" description="Charge relay system" evidence="5">
    <location>
        <position position="311"/>
    </location>
</feature>
<protein>
    <submittedName>
        <fullName evidence="9">S8 family serine peptidase</fullName>
    </submittedName>
</protein>
<evidence type="ECO:0000256" key="5">
    <source>
        <dbReference type="PROSITE-ProRule" id="PRU01240"/>
    </source>
</evidence>
<accession>A0A9D1HSE9</accession>
<dbReference type="SUPFAM" id="SSF52743">
    <property type="entry name" value="Subtilisin-like"/>
    <property type="match status" value="1"/>
</dbReference>
<dbReference type="InterPro" id="IPR051048">
    <property type="entry name" value="Peptidase_S8/S53_subtilisin"/>
</dbReference>
<feature type="chain" id="PRO_5038888055" evidence="7">
    <location>
        <begin position="36"/>
        <end position="676"/>
    </location>
</feature>
<gene>
    <name evidence="9" type="ORF">IAD51_01310</name>
</gene>
<dbReference type="InterPro" id="IPR015500">
    <property type="entry name" value="Peptidase_S8_subtilisin-rel"/>
</dbReference>
<evidence type="ECO:0000259" key="8">
    <source>
        <dbReference type="Pfam" id="PF00082"/>
    </source>
</evidence>
<dbReference type="InterPro" id="IPR036852">
    <property type="entry name" value="Peptidase_S8/S53_dom_sf"/>
</dbReference>
<feature type="transmembrane region" description="Helical" evidence="6">
    <location>
        <begin position="622"/>
        <end position="643"/>
    </location>
</feature>
<dbReference type="Proteomes" id="UP000824088">
    <property type="component" value="Unassembled WGS sequence"/>
</dbReference>
<keyword evidence="6" id="KW-0812">Transmembrane</keyword>
<feature type="active site" description="Charge relay system" evidence="5">
    <location>
        <position position="96"/>
    </location>
</feature>
<comment type="similarity">
    <text evidence="1 5">Belongs to the peptidase S8 family.</text>
</comment>
<dbReference type="Gene3D" id="3.40.50.200">
    <property type="entry name" value="Peptidase S8/S53 domain"/>
    <property type="match status" value="1"/>
</dbReference>
<reference evidence="9" key="1">
    <citation type="submission" date="2020-10" db="EMBL/GenBank/DDBJ databases">
        <authorList>
            <person name="Gilroy R."/>
        </authorList>
    </citation>
    <scope>NUCLEOTIDE SEQUENCE</scope>
    <source>
        <strain evidence="9">1063</strain>
    </source>
</reference>
<dbReference type="GO" id="GO:0004252">
    <property type="term" value="F:serine-type endopeptidase activity"/>
    <property type="evidence" value="ECO:0007669"/>
    <property type="project" value="UniProtKB-UniRule"/>
</dbReference>
<evidence type="ECO:0000256" key="7">
    <source>
        <dbReference type="SAM" id="SignalP"/>
    </source>
</evidence>
<evidence type="ECO:0000313" key="10">
    <source>
        <dbReference type="Proteomes" id="UP000824088"/>
    </source>
</evidence>
<proteinExistence type="inferred from homology"/>
<dbReference type="PROSITE" id="PS00136">
    <property type="entry name" value="SUBTILASE_ASP"/>
    <property type="match status" value="1"/>
</dbReference>
<dbReference type="GO" id="GO:0006508">
    <property type="term" value="P:proteolysis"/>
    <property type="evidence" value="ECO:0007669"/>
    <property type="project" value="UniProtKB-KW"/>
</dbReference>
<dbReference type="PRINTS" id="PR00723">
    <property type="entry name" value="SUBTILISIN"/>
</dbReference>
<dbReference type="AlphaFoldDB" id="A0A9D1HSE9"/>
<keyword evidence="3 5" id="KW-0378">Hydrolase</keyword>
<name>A0A9D1HSE9_9FIRM</name>
<feature type="domain" description="Peptidase S8/S53" evidence="8">
    <location>
        <begin position="90"/>
        <end position="325"/>
    </location>
</feature>
<evidence type="ECO:0000256" key="2">
    <source>
        <dbReference type="ARBA" id="ARBA00022670"/>
    </source>
</evidence>
<keyword evidence="4 5" id="KW-0720">Serine protease</keyword>
<sequence length="676" mass="71277">MSRFLTIRNLSVIALAVLLVLCALMPAAFCGTAYAAEFSADAVTATTYGDYDTDSLWYFAEDELNVAALRTFVSTKVIPVLEANSYDDPVVIAVVDTGLDLTNSVFSGLLLTDEDGRIMGYNSYYDSKNDSSMLGDIDDETEDKHGTKVASVIAMLIRELGLEDYIRIYPVKASYPSGSSDGGVNNFDRTTVRLAISNAAETGADVINLSLCSTTDSASTWANDTQLQNVIASAATQATIVAAAGNNSRASTSTKFYPAAYDGIIGVMASAEGGTYHTTTNYGSAYDVFAPGENILVSGADASYELTSGTSMAAPIVSFAAALLKLTLTAEELAGGEAVPRNTVVTRLITHFFEDDASVPVSGDEYKKLDILKLVSKDILNMDDAWLPVTGISVSATRGGSAVTSGGSMTVQTIRETGSGRSYLDFTASLTPVGDTDPALEDTIVWELVEYTEDSSGEESEASVTQIGSGASCGYLFSRAGDFGVRASITTSSDTYTAEFRVTVAQAAWNGANAFIVTSDYISSDAYVNGTGGSIENGVTLYGTGNSVTLTVTTIEDVAYEAINWYVNGEIAWTGATFTFEPSGVPGKDYTVTAQVILSDTDKPFVRGAFTVHHKSWAAHPLFAILWTALGVGVCAGAAVLIVRAKKKKAAAAAAEAEKDILLPAEEEKKSPIRKK</sequence>
<dbReference type="Pfam" id="PF00082">
    <property type="entry name" value="Peptidase_S8"/>
    <property type="match status" value="1"/>
</dbReference>
<dbReference type="InterPro" id="IPR000209">
    <property type="entry name" value="Peptidase_S8/S53_dom"/>
</dbReference>
<keyword evidence="6" id="KW-0472">Membrane</keyword>
<feature type="active site" description="Charge relay system" evidence="5">
    <location>
        <position position="145"/>
    </location>
</feature>
<reference evidence="9" key="2">
    <citation type="journal article" date="2021" name="PeerJ">
        <title>Extensive microbial diversity within the chicken gut microbiome revealed by metagenomics and culture.</title>
        <authorList>
            <person name="Gilroy R."/>
            <person name="Ravi A."/>
            <person name="Getino M."/>
            <person name="Pursley I."/>
            <person name="Horton D.L."/>
            <person name="Alikhan N.F."/>
            <person name="Baker D."/>
            <person name="Gharbi K."/>
            <person name="Hall N."/>
            <person name="Watson M."/>
            <person name="Adriaenssens E.M."/>
            <person name="Foster-Nyarko E."/>
            <person name="Jarju S."/>
            <person name="Secka A."/>
            <person name="Antonio M."/>
            <person name="Oren A."/>
            <person name="Chaudhuri R.R."/>
            <person name="La Ragione R."/>
            <person name="Hildebrand F."/>
            <person name="Pallen M.J."/>
        </authorList>
    </citation>
    <scope>NUCLEOTIDE SEQUENCE</scope>
    <source>
        <strain evidence="9">1063</strain>
    </source>
</reference>
<evidence type="ECO:0000256" key="6">
    <source>
        <dbReference type="SAM" id="Phobius"/>
    </source>
</evidence>
<keyword evidence="2 5" id="KW-0645">Protease</keyword>
<evidence type="ECO:0000256" key="1">
    <source>
        <dbReference type="ARBA" id="ARBA00011073"/>
    </source>
</evidence>
<evidence type="ECO:0000313" key="9">
    <source>
        <dbReference type="EMBL" id="HIU20868.1"/>
    </source>
</evidence>
<dbReference type="EMBL" id="DVMN01000023">
    <property type="protein sequence ID" value="HIU20868.1"/>
    <property type="molecule type" value="Genomic_DNA"/>
</dbReference>
<feature type="signal peptide" evidence="7">
    <location>
        <begin position="1"/>
        <end position="35"/>
    </location>
</feature>
<keyword evidence="6" id="KW-1133">Transmembrane helix</keyword>
<keyword evidence="7" id="KW-0732">Signal</keyword>